<evidence type="ECO:0000256" key="2">
    <source>
        <dbReference type="ARBA" id="ARBA00022840"/>
    </source>
</evidence>
<keyword evidence="3" id="KW-0238">DNA-binding</keyword>
<evidence type="ECO:0000259" key="5">
    <source>
        <dbReference type="SMART" id="SM00534"/>
    </source>
</evidence>
<feature type="transmembrane region" description="Helical" evidence="4">
    <location>
        <begin position="25"/>
        <end position="48"/>
    </location>
</feature>
<dbReference type="AlphaFoldDB" id="A0A1V9E4C0"/>
<keyword evidence="1" id="KW-0547">Nucleotide-binding</keyword>
<dbReference type="SMART" id="SM00534">
    <property type="entry name" value="MUTSac"/>
    <property type="match status" value="1"/>
</dbReference>
<reference evidence="7" key="1">
    <citation type="submission" date="2016-04" db="EMBL/GenBank/DDBJ databases">
        <authorList>
            <person name="Chen L."/>
            <person name="Zhuang W."/>
            <person name="Wang G."/>
        </authorList>
    </citation>
    <scope>NUCLEOTIDE SEQUENCE [LARGE SCALE GENOMIC DNA]</scope>
    <source>
        <strain evidence="7">17621</strain>
    </source>
</reference>
<dbReference type="SUPFAM" id="SSF48334">
    <property type="entry name" value="DNA repair protein MutS, domain III"/>
    <property type="match status" value="1"/>
</dbReference>
<keyword evidence="4" id="KW-0472">Membrane</keyword>
<dbReference type="RefSeq" id="WP_081203929.1">
    <property type="nucleotide sequence ID" value="NZ_FOCZ01000007.1"/>
</dbReference>
<evidence type="ECO:0000313" key="6">
    <source>
        <dbReference type="EMBL" id="OQP40946.1"/>
    </source>
</evidence>
<dbReference type="STRING" id="354355.SAMN05660816_04014"/>
<dbReference type="GO" id="GO:0005829">
    <property type="term" value="C:cytosol"/>
    <property type="evidence" value="ECO:0007669"/>
    <property type="project" value="TreeGrafter"/>
</dbReference>
<dbReference type="GO" id="GO:0030983">
    <property type="term" value="F:mismatched DNA binding"/>
    <property type="evidence" value="ECO:0007669"/>
    <property type="project" value="InterPro"/>
</dbReference>
<evidence type="ECO:0000256" key="4">
    <source>
        <dbReference type="SAM" id="Phobius"/>
    </source>
</evidence>
<accession>A0A1V9E4C0</accession>
<dbReference type="PANTHER" id="PTHR11361">
    <property type="entry name" value="DNA MISMATCH REPAIR PROTEIN MUTS FAMILY MEMBER"/>
    <property type="match status" value="1"/>
</dbReference>
<feature type="domain" description="DNA mismatch repair proteins mutS family" evidence="5">
    <location>
        <begin position="416"/>
        <end position="588"/>
    </location>
</feature>
<proteinExistence type="predicted"/>
<keyword evidence="4" id="KW-0812">Transmembrane</keyword>
<evidence type="ECO:0000256" key="1">
    <source>
        <dbReference type="ARBA" id="ARBA00022741"/>
    </source>
</evidence>
<dbReference type="PANTHER" id="PTHR11361:SF99">
    <property type="entry name" value="DNA MISMATCH REPAIR PROTEIN"/>
    <property type="match status" value="1"/>
</dbReference>
<feature type="transmembrane region" description="Helical" evidence="4">
    <location>
        <begin position="54"/>
        <end position="74"/>
    </location>
</feature>
<name>A0A1V9E4C0_9BACT</name>
<dbReference type="InterPro" id="IPR000432">
    <property type="entry name" value="DNA_mismatch_repair_MutS_C"/>
</dbReference>
<dbReference type="OrthoDB" id="9802448at2"/>
<dbReference type="SUPFAM" id="SSF52540">
    <property type="entry name" value="P-loop containing nucleoside triphosphate hydrolases"/>
    <property type="match status" value="1"/>
</dbReference>
<sequence length="593" mass="67129">MSSILAFYEEKISYYNNALTRLKPYATAVAALRMACFGGIAWGIYKWAVTHSSAWITTTLLLVVAFVILVRAAWRLNDRKGLLEKLLFINTNEQQVLQNKPNEFHNGEEFLSYGSIAGDLDVFGPGSLYLLLNRTTTGHGTKQLAGLLNAPPLNPTDIEDQQQAIRTLSTQRELGQLLTAYGLINGEKKGNMDDIGNWLQQPQAIHGNRFINIMRFLTPLYSTIFLFNWLITGSYGMLIPVILVNWGIIGMYTKRIQQQHLLLGKKEAILNQYATILSLFTKVETGNSVLLKKEKDKAAQAHHTVKKLSRLAAMFDQRLNLFINFFLNSFFMYDIQCLWALESWKQLNKEQFNEWIHSVGMIESLNSLATFAYNNPVYKYPTIHTDKLAITATQLAHPLIAAEGRVANDCSFGDNEKLVLVTGSNMSGKTTFLRTLGINLILAQCGAPVCATSFSFTPMVIRGSIRVSDSLQEQTSYFMAELKRLQLIIHFLQQQTVPVLILIDEILRGTNSEDKTYGSEQFIKKLIKYNCLTLFATHDLTLSRLEEELPKQVSNYCFESTIRNGELLFDYTLQRGVAKNKNASFLMEKMEII</sequence>
<comment type="caution">
    <text evidence="6">The sequence shown here is derived from an EMBL/GenBank/DDBJ whole genome shotgun (WGS) entry which is preliminary data.</text>
</comment>
<dbReference type="Proteomes" id="UP000192610">
    <property type="component" value="Unassembled WGS sequence"/>
</dbReference>
<keyword evidence="4" id="KW-1133">Transmembrane helix</keyword>
<keyword evidence="7" id="KW-1185">Reference proteome</keyword>
<evidence type="ECO:0000313" key="7">
    <source>
        <dbReference type="Proteomes" id="UP000192610"/>
    </source>
</evidence>
<dbReference type="EMBL" id="LVXG01000067">
    <property type="protein sequence ID" value="OQP40946.1"/>
    <property type="molecule type" value="Genomic_DNA"/>
</dbReference>
<dbReference type="GO" id="GO:0140664">
    <property type="term" value="F:ATP-dependent DNA damage sensor activity"/>
    <property type="evidence" value="ECO:0007669"/>
    <property type="project" value="InterPro"/>
</dbReference>
<gene>
    <name evidence="6" type="ORF">A4H97_15185</name>
</gene>
<dbReference type="Gene3D" id="1.10.1420.10">
    <property type="match status" value="1"/>
</dbReference>
<dbReference type="InterPro" id="IPR036187">
    <property type="entry name" value="DNA_mismatch_repair_MutS_sf"/>
</dbReference>
<dbReference type="InterPro" id="IPR045076">
    <property type="entry name" value="MutS"/>
</dbReference>
<dbReference type="GO" id="GO:0005524">
    <property type="term" value="F:ATP binding"/>
    <property type="evidence" value="ECO:0007669"/>
    <property type="project" value="UniProtKB-KW"/>
</dbReference>
<dbReference type="Gene3D" id="3.40.50.300">
    <property type="entry name" value="P-loop containing nucleotide triphosphate hydrolases"/>
    <property type="match status" value="1"/>
</dbReference>
<dbReference type="GO" id="GO:0006298">
    <property type="term" value="P:mismatch repair"/>
    <property type="evidence" value="ECO:0007669"/>
    <property type="project" value="InterPro"/>
</dbReference>
<evidence type="ECO:0000256" key="3">
    <source>
        <dbReference type="ARBA" id="ARBA00023125"/>
    </source>
</evidence>
<organism evidence="6 7">
    <name type="scientific">Niastella yeongjuensis</name>
    <dbReference type="NCBI Taxonomy" id="354355"/>
    <lineage>
        <taxon>Bacteria</taxon>
        <taxon>Pseudomonadati</taxon>
        <taxon>Bacteroidota</taxon>
        <taxon>Chitinophagia</taxon>
        <taxon>Chitinophagales</taxon>
        <taxon>Chitinophagaceae</taxon>
        <taxon>Niastella</taxon>
    </lineage>
</organism>
<protein>
    <recommendedName>
        <fullName evidence="5">DNA mismatch repair proteins mutS family domain-containing protein</fullName>
    </recommendedName>
</protein>
<keyword evidence="2" id="KW-0067">ATP-binding</keyword>
<dbReference type="InterPro" id="IPR027417">
    <property type="entry name" value="P-loop_NTPase"/>
</dbReference>
<dbReference type="Pfam" id="PF00488">
    <property type="entry name" value="MutS_V"/>
    <property type="match status" value="1"/>
</dbReference>